<dbReference type="Pfam" id="PF02563">
    <property type="entry name" value="Poly_export"/>
    <property type="match status" value="1"/>
</dbReference>
<feature type="domain" description="Soluble ligand binding" evidence="3">
    <location>
        <begin position="154"/>
        <end position="208"/>
    </location>
</feature>
<dbReference type="InterPro" id="IPR049712">
    <property type="entry name" value="Poly_export"/>
</dbReference>
<accession>A0ABU9YES5</accession>
<dbReference type="Gene3D" id="3.10.560.10">
    <property type="entry name" value="Outer membrane lipoprotein wza domain like"/>
    <property type="match status" value="1"/>
</dbReference>
<keyword evidence="5" id="KW-1185">Reference proteome</keyword>
<organism evidence="4 5">
    <name type="scientific">Tistrella arctica</name>
    <dbReference type="NCBI Taxonomy" id="3133430"/>
    <lineage>
        <taxon>Bacteria</taxon>
        <taxon>Pseudomonadati</taxon>
        <taxon>Pseudomonadota</taxon>
        <taxon>Alphaproteobacteria</taxon>
        <taxon>Geminicoccales</taxon>
        <taxon>Geminicoccaceae</taxon>
        <taxon>Tistrella</taxon>
    </lineage>
</organism>
<dbReference type="RefSeq" id="WP_345931580.1">
    <property type="nucleotide sequence ID" value="NZ_JBBKTV010000001.1"/>
</dbReference>
<gene>
    <name evidence="4" type="ORF">WG926_03220</name>
</gene>
<dbReference type="InterPro" id="IPR019554">
    <property type="entry name" value="Soluble_ligand-bd"/>
</dbReference>
<evidence type="ECO:0000313" key="4">
    <source>
        <dbReference type="EMBL" id="MEN2987299.1"/>
    </source>
</evidence>
<dbReference type="PANTHER" id="PTHR33619">
    <property type="entry name" value="POLYSACCHARIDE EXPORT PROTEIN GFCE-RELATED"/>
    <property type="match status" value="1"/>
</dbReference>
<dbReference type="Proteomes" id="UP001413721">
    <property type="component" value="Unassembled WGS sequence"/>
</dbReference>
<protein>
    <submittedName>
        <fullName evidence="4">Polysaccharide biosynthesis/export family protein</fullName>
    </submittedName>
</protein>
<evidence type="ECO:0000256" key="1">
    <source>
        <dbReference type="ARBA" id="ARBA00022729"/>
    </source>
</evidence>
<name>A0ABU9YES5_9PROT</name>
<dbReference type="InterPro" id="IPR003715">
    <property type="entry name" value="Poly_export_N"/>
</dbReference>
<dbReference type="Pfam" id="PF10531">
    <property type="entry name" value="SLBB"/>
    <property type="match status" value="1"/>
</dbReference>
<proteinExistence type="predicted"/>
<reference evidence="4 5" key="1">
    <citation type="submission" date="2024-03" db="EMBL/GenBank/DDBJ databases">
        <title>High-quality draft genome sequencing of Tistrella sp. BH-R2-4.</title>
        <authorList>
            <person name="Dong C."/>
        </authorList>
    </citation>
    <scope>NUCLEOTIDE SEQUENCE [LARGE SCALE GENOMIC DNA]</scope>
    <source>
        <strain evidence="4 5">BH-R2-4</strain>
    </source>
</reference>
<dbReference type="EMBL" id="JBBKTW010000001">
    <property type="protein sequence ID" value="MEN2987299.1"/>
    <property type="molecule type" value="Genomic_DNA"/>
</dbReference>
<evidence type="ECO:0000313" key="5">
    <source>
        <dbReference type="Proteomes" id="UP001413721"/>
    </source>
</evidence>
<evidence type="ECO:0000259" key="2">
    <source>
        <dbReference type="Pfam" id="PF02563"/>
    </source>
</evidence>
<sequence length="274" mass="29332">MALSASGSRGGFDIARLAIVGRWGRAIAMIGVAAALAACETGQAIRPVGGAEAGDAQAVAARLGEDAFAPWTDALPPYRIGEGDKLKVGFWRTPEFDEEVVVRPDGYVSLKATGDVLVADLTPPQASERVAGQATRLLRDPEVTVAVDDAISARVYVGGDVRAPGVYRIVGRIGVAEALTLAGGITPNGRMNEIVLIRRGPRDRPMMRTVDLRGLLEGRLIDLPIVQGDILFVPRSRIAEVNLWVAQFIEGVIPFQRVFQYSITRNDTSSNTPF</sequence>
<keyword evidence="1" id="KW-0732">Signal</keyword>
<feature type="domain" description="Polysaccharide export protein N-terminal" evidence="2">
    <location>
        <begin position="76"/>
        <end position="147"/>
    </location>
</feature>
<evidence type="ECO:0000259" key="3">
    <source>
        <dbReference type="Pfam" id="PF10531"/>
    </source>
</evidence>
<dbReference type="PANTHER" id="PTHR33619:SF3">
    <property type="entry name" value="POLYSACCHARIDE EXPORT PROTEIN GFCE-RELATED"/>
    <property type="match status" value="1"/>
</dbReference>
<comment type="caution">
    <text evidence="4">The sequence shown here is derived from an EMBL/GenBank/DDBJ whole genome shotgun (WGS) entry which is preliminary data.</text>
</comment>